<name>A0A0P1A881_PLAHL</name>
<keyword evidence="2" id="KW-1185">Reference proteome</keyword>
<dbReference type="GeneID" id="36397562"/>
<protein>
    <submittedName>
        <fullName evidence="1">Uncharacterized protein</fullName>
    </submittedName>
</protein>
<accession>A0A0P1A881</accession>
<proteinExistence type="predicted"/>
<evidence type="ECO:0000313" key="2">
    <source>
        <dbReference type="Proteomes" id="UP000054928"/>
    </source>
</evidence>
<dbReference type="RefSeq" id="XP_024572776.1">
    <property type="nucleotide sequence ID" value="XM_024720468.1"/>
</dbReference>
<evidence type="ECO:0000313" key="1">
    <source>
        <dbReference type="EMBL" id="CEG36407.1"/>
    </source>
</evidence>
<sequence>MSIFLEEEISIISSNFENSAANKNNLITYQDTKRLYRVGLMCERKRFCAVSKMNYRMRLPTEKSIC</sequence>
<reference evidence="2" key="1">
    <citation type="submission" date="2014-09" db="EMBL/GenBank/DDBJ databases">
        <authorList>
            <person name="Sharma Rahul"/>
            <person name="Thines Marco"/>
        </authorList>
    </citation>
    <scope>NUCLEOTIDE SEQUENCE [LARGE SCALE GENOMIC DNA]</scope>
</reference>
<dbReference type="AlphaFoldDB" id="A0A0P1A881"/>
<organism evidence="1 2">
    <name type="scientific">Plasmopara halstedii</name>
    <name type="common">Downy mildew of sunflower</name>
    <dbReference type="NCBI Taxonomy" id="4781"/>
    <lineage>
        <taxon>Eukaryota</taxon>
        <taxon>Sar</taxon>
        <taxon>Stramenopiles</taxon>
        <taxon>Oomycota</taxon>
        <taxon>Peronosporomycetes</taxon>
        <taxon>Peronosporales</taxon>
        <taxon>Peronosporaceae</taxon>
        <taxon>Plasmopara</taxon>
    </lineage>
</organism>
<dbReference type="EMBL" id="CCYD01000201">
    <property type="protein sequence ID" value="CEG36407.1"/>
    <property type="molecule type" value="Genomic_DNA"/>
</dbReference>
<dbReference type="Proteomes" id="UP000054928">
    <property type="component" value="Unassembled WGS sequence"/>
</dbReference>